<evidence type="ECO:0000313" key="1">
    <source>
        <dbReference type="EMBL" id="VFJ66224.1"/>
    </source>
</evidence>
<dbReference type="AlphaFoldDB" id="A0A450TGF9"/>
<organism evidence="1">
    <name type="scientific">Candidatus Kentrum sp. DK</name>
    <dbReference type="NCBI Taxonomy" id="2126562"/>
    <lineage>
        <taxon>Bacteria</taxon>
        <taxon>Pseudomonadati</taxon>
        <taxon>Pseudomonadota</taxon>
        <taxon>Gammaproteobacteria</taxon>
        <taxon>Candidatus Kentrum</taxon>
    </lineage>
</organism>
<name>A0A450TGF9_9GAMM</name>
<reference evidence="1" key="1">
    <citation type="submission" date="2019-02" db="EMBL/GenBank/DDBJ databases">
        <authorList>
            <person name="Gruber-Vodicka R. H."/>
            <person name="Seah K. B. B."/>
        </authorList>
    </citation>
    <scope>NUCLEOTIDE SEQUENCE</scope>
    <source>
        <strain evidence="1">BECK_DK47</strain>
    </source>
</reference>
<dbReference type="EMBL" id="CAADEX010000163">
    <property type="protein sequence ID" value="VFJ66224.1"/>
    <property type="molecule type" value="Genomic_DNA"/>
</dbReference>
<sequence>MLSTLFGIYCISGFTPHPSLRFVTSISYFSSDDAFLKALVFLTNFFGDRNNLWRYDLRKIYIQEHRQSCFAFPINFSSFGSKCHFTGQKVERN</sequence>
<gene>
    <name evidence="1" type="ORF">BECKDK2373B_GA0170837_11636</name>
</gene>
<accession>A0A450TGF9</accession>
<proteinExistence type="predicted"/>
<protein>
    <submittedName>
        <fullName evidence="1">Uncharacterized protein</fullName>
    </submittedName>
</protein>